<reference evidence="10 11" key="1">
    <citation type="journal article" date="2015" name="Annu Rev Anim Biosci">
        <title>The Genome 10K Project: a way forward.</title>
        <authorList>
            <person name="Koepfli K.P."/>
            <person name="Paten B."/>
            <person name="O'Brien S.J."/>
            <person name="Koepfli K.P."/>
            <person name="Paten B."/>
            <person name="Antunes A."/>
            <person name="Belov K."/>
            <person name="Bustamante C."/>
            <person name="Castoe T.A."/>
            <person name="Clawson H."/>
            <person name="Crawford A.J."/>
            <person name="Diekhans M."/>
            <person name="Distel D."/>
            <person name="Durbin R."/>
            <person name="Earl D."/>
            <person name="Fujita M.K."/>
            <person name="Gamble T."/>
            <person name="Georges A."/>
            <person name="Gemmell N."/>
            <person name="Gilbert M.T."/>
            <person name="Graves J.M."/>
            <person name="Green R.E."/>
            <person name="Hickey G."/>
            <person name="Jarvis E.D."/>
            <person name="Johnson W."/>
            <person name="Komissarov A."/>
            <person name="Korf I."/>
            <person name="Kuhn R."/>
            <person name="Larkin D.M."/>
            <person name="Lewin H."/>
            <person name="Lopez J.V."/>
            <person name="Ma J."/>
            <person name="Marques-Bonet T."/>
            <person name="Miller W."/>
            <person name="Murphy R."/>
            <person name="Pevzner P."/>
            <person name="Shapiro B."/>
            <person name="Steiner C."/>
            <person name="Tamazian G."/>
            <person name="Venkatesh B."/>
            <person name="Wang J."/>
            <person name="Wayne R."/>
            <person name="Wiley E."/>
            <person name="Yang H."/>
            <person name="Zhang G."/>
            <person name="Haussler D."/>
            <person name="Ryder O."/>
            <person name="O'Brien S.J."/>
        </authorList>
    </citation>
    <scope>NUCLEOTIDE SEQUENCE</scope>
</reference>
<keyword evidence="11" id="KW-1185">Reference proteome</keyword>
<dbReference type="InParanoid" id="A0A671FLB0"/>
<name>A0A671FLB0_RHIFE</name>
<keyword evidence="8" id="KW-0472">Membrane</keyword>
<dbReference type="PANTHER" id="PTHR31816:SF3">
    <property type="entry name" value="MICOS COMPLEX SUBUNIT MIC13"/>
    <property type="match status" value="1"/>
</dbReference>
<evidence type="ECO:0000256" key="8">
    <source>
        <dbReference type="ARBA" id="ARBA00023136"/>
    </source>
</evidence>
<comment type="subcellular location">
    <subcellularLocation>
        <location evidence="1 9">Mitochondrion inner membrane</location>
        <topology evidence="1 9">Single-pass membrane protein</topology>
    </subcellularLocation>
</comment>
<organism evidence="10 11">
    <name type="scientific">Rhinolophus ferrumequinum</name>
    <name type="common">Greater horseshoe bat</name>
    <dbReference type="NCBI Taxonomy" id="59479"/>
    <lineage>
        <taxon>Eukaryota</taxon>
        <taxon>Metazoa</taxon>
        <taxon>Chordata</taxon>
        <taxon>Craniata</taxon>
        <taxon>Vertebrata</taxon>
        <taxon>Euteleostomi</taxon>
        <taxon>Mammalia</taxon>
        <taxon>Eutheria</taxon>
        <taxon>Laurasiatheria</taxon>
        <taxon>Chiroptera</taxon>
        <taxon>Yinpterochiroptera</taxon>
        <taxon>Rhinolophoidea</taxon>
        <taxon>Rhinolophidae</taxon>
        <taxon>Rhinolophinae</taxon>
        <taxon>Rhinolophus</taxon>
    </lineage>
</organism>
<accession>A0A671FLB0</accession>
<comment type="similarity">
    <text evidence="2 9">Belongs to the MICOS complex subunit Mic13 family.</text>
</comment>
<dbReference type="GO" id="GO:0044284">
    <property type="term" value="C:mitochondrial crista junction"/>
    <property type="evidence" value="ECO:0007669"/>
    <property type="project" value="TreeGrafter"/>
</dbReference>
<protein>
    <recommendedName>
        <fullName evidence="3 9">MICOS complex subunit MIC13</fullName>
    </recommendedName>
</protein>
<proteinExistence type="inferred from homology"/>
<dbReference type="Pfam" id="PF15884">
    <property type="entry name" value="QIL1"/>
    <property type="match status" value="1"/>
</dbReference>
<reference evidence="10" key="5">
    <citation type="submission" date="2025-09" db="UniProtKB">
        <authorList>
            <consortium name="Ensembl"/>
        </authorList>
    </citation>
    <scope>IDENTIFICATION</scope>
</reference>
<evidence type="ECO:0000256" key="5">
    <source>
        <dbReference type="ARBA" id="ARBA00022792"/>
    </source>
</evidence>
<dbReference type="Proteomes" id="UP000472240">
    <property type="component" value="Chromosome 18"/>
</dbReference>
<evidence type="ECO:0000313" key="10">
    <source>
        <dbReference type="Ensembl" id="ENSRFEP00010026492.1"/>
    </source>
</evidence>
<evidence type="ECO:0000256" key="4">
    <source>
        <dbReference type="ARBA" id="ARBA00022692"/>
    </source>
</evidence>
<dbReference type="GeneTree" id="ENSGT00390000002629"/>
<sequence length="174" mass="19045">MVSRVWSLMRFLIKGTVAGGVVYLVYDQQLLGPSDKSHAALQKAEEVVPPAMYQFSQYVCEQTGLKIPQVPRAEAWREGAVNSGVAFCPWSLHPCWEPSTLGRVPPSLPLREAGAAGPFPFHQALSPVSSQLPAPPKFNFNIRESWNSGRPWSLCLGGGPGPRPAPWRAFPLLL</sequence>
<keyword evidence="4" id="KW-0812">Transmembrane</keyword>
<dbReference type="Ensembl" id="ENSRFET00010028788.1">
    <property type="protein sequence ID" value="ENSRFEP00010026492.1"/>
    <property type="gene ID" value="ENSRFEG00010017630.1"/>
</dbReference>
<reference evidence="11" key="3">
    <citation type="submission" date="2018-12" db="EMBL/GenBank/DDBJ databases">
        <title>G10K-VGP greater horseshoe bat female genome, primary haplotype.</title>
        <authorList>
            <person name="Teeling E."/>
            <person name="Myers G."/>
            <person name="Vernes S."/>
            <person name="Pippel M."/>
            <person name="Winkler S."/>
            <person name="Fedrigo O."/>
            <person name="Rhie A."/>
            <person name="Koren S."/>
            <person name="Phillippy A."/>
            <person name="Lewin H."/>
            <person name="Damas J."/>
            <person name="Howe K."/>
            <person name="Mountcastle J."/>
            <person name="Jarvis E.D."/>
        </authorList>
    </citation>
    <scope>NUCLEOTIDE SEQUENCE [LARGE SCALE GENOMIC DNA]</scope>
</reference>
<dbReference type="InterPro" id="IPR026769">
    <property type="entry name" value="Mic13"/>
</dbReference>
<evidence type="ECO:0000313" key="11">
    <source>
        <dbReference type="Proteomes" id="UP000472240"/>
    </source>
</evidence>
<dbReference type="FunCoup" id="A0A671FLB0">
    <property type="interactions" value="309"/>
</dbReference>
<reference evidence="10 11" key="2">
    <citation type="journal article" date="2018" name="Annu Rev Anim Biosci">
        <title>Bat Biology, Genomes, and the Bat1K Project: To Generate Chromosome-Level Genomes for All Living Bat Species.</title>
        <authorList>
            <person name="Teeling E.C."/>
            <person name="Vernes S.C."/>
            <person name="Davalos L.M."/>
            <person name="Ray D.A."/>
            <person name="Gilbert M.T.P."/>
            <person name="Myers E."/>
        </authorList>
    </citation>
    <scope>NUCLEOTIDE SEQUENCE</scope>
</reference>
<reference evidence="10" key="4">
    <citation type="submission" date="2025-08" db="UniProtKB">
        <authorList>
            <consortium name="Ensembl"/>
        </authorList>
    </citation>
    <scope>IDENTIFICATION</scope>
</reference>
<dbReference type="GO" id="GO:0042407">
    <property type="term" value="P:cristae formation"/>
    <property type="evidence" value="ECO:0007669"/>
    <property type="project" value="TreeGrafter"/>
</dbReference>
<gene>
    <name evidence="10" type="primary">MICOS13</name>
</gene>
<keyword evidence="6" id="KW-1133">Transmembrane helix</keyword>
<evidence type="ECO:0000256" key="2">
    <source>
        <dbReference type="ARBA" id="ARBA00006771"/>
    </source>
</evidence>
<comment type="function">
    <text evidence="9">Component of the MICOS complex, a large protein complex of the mitochondrial inner membrane that plays crucial roles in the maintenance of crista junctions, inner membrane architecture, and formation of contact sites to the outer membrane.</text>
</comment>
<evidence type="ECO:0000256" key="1">
    <source>
        <dbReference type="ARBA" id="ARBA00004434"/>
    </source>
</evidence>
<keyword evidence="7 9" id="KW-0496">Mitochondrion</keyword>
<comment type="subunit">
    <text evidence="9">Component of the mitochondrial contact site and cristae organizing system (MICOS) complex.</text>
</comment>
<dbReference type="PANTHER" id="PTHR31816">
    <property type="entry name" value="MICOS COMPLEX SUBUNIT MIC13"/>
    <property type="match status" value="1"/>
</dbReference>
<evidence type="ECO:0000256" key="3">
    <source>
        <dbReference type="ARBA" id="ARBA00018172"/>
    </source>
</evidence>
<evidence type="ECO:0000256" key="9">
    <source>
        <dbReference type="RuleBase" id="RU363009"/>
    </source>
</evidence>
<evidence type="ECO:0000256" key="6">
    <source>
        <dbReference type="ARBA" id="ARBA00022989"/>
    </source>
</evidence>
<evidence type="ECO:0000256" key="7">
    <source>
        <dbReference type="ARBA" id="ARBA00023128"/>
    </source>
</evidence>
<keyword evidence="5 9" id="KW-0999">Mitochondrion inner membrane</keyword>
<dbReference type="AlphaFoldDB" id="A0A671FLB0"/>
<dbReference type="GO" id="GO:0061617">
    <property type="term" value="C:MICOS complex"/>
    <property type="evidence" value="ECO:0007669"/>
    <property type="project" value="UniProtKB-UniRule"/>
</dbReference>